<dbReference type="SUPFAM" id="SSF49842">
    <property type="entry name" value="TNF-like"/>
    <property type="match status" value="1"/>
</dbReference>
<dbReference type="EMBL" id="CACVKT020010295">
    <property type="protein sequence ID" value="CAC5425776.1"/>
    <property type="molecule type" value="Genomic_DNA"/>
</dbReference>
<dbReference type="PROSITE" id="PS50871">
    <property type="entry name" value="C1Q"/>
    <property type="match status" value="1"/>
</dbReference>
<evidence type="ECO:0000313" key="3">
    <source>
        <dbReference type="Proteomes" id="UP000507470"/>
    </source>
</evidence>
<sequence>MGVFLLICVSINSAVIQKNLHLEKRDADYGFVACRICRNVGSTIDAVQKNREMDSMESQPVKENRMIGWQPVKETRRIGWIPFKENRGVGWQPVKETRRSDIDNLDSDNQVDSLKRVASESPPLNVAFTYRISEDTGTIPTGGTVQFNSKVFDSTESFNPKTGEFIAPGCGMYVFMLNIRSNQGKTCWVDIIKDGDSLATAFANSGPELQLGDTTFVTIYLEKGNKVWAKNHGYRETVCTIDFYSSFAGFRLF</sequence>
<proteinExistence type="predicted"/>
<dbReference type="InterPro" id="IPR008983">
    <property type="entry name" value="Tumour_necrosis_fac-like_dom"/>
</dbReference>
<dbReference type="Gene3D" id="2.60.120.40">
    <property type="match status" value="1"/>
</dbReference>
<dbReference type="AlphaFoldDB" id="A0A6J8F1U5"/>
<evidence type="ECO:0000313" key="2">
    <source>
        <dbReference type="EMBL" id="CAC5425776.1"/>
    </source>
</evidence>
<name>A0A6J8F1U5_MYTCO</name>
<gene>
    <name evidence="2" type="ORF">MCOR_57566</name>
</gene>
<dbReference type="OrthoDB" id="6066546at2759"/>
<reference evidence="2 3" key="1">
    <citation type="submission" date="2020-06" db="EMBL/GenBank/DDBJ databases">
        <authorList>
            <person name="Li R."/>
            <person name="Bekaert M."/>
        </authorList>
    </citation>
    <scope>NUCLEOTIDE SEQUENCE [LARGE SCALE GENOMIC DNA]</scope>
    <source>
        <strain evidence="3">wild</strain>
    </source>
</reference>
<feature type="domain" description="C1q" evidence="1">
    <location>
        <begin position="121"/>
        <end position="253"/>
    </location>
</feature>
<evidence type="ECO:0000259" key="1">
    <source>
        <dbReference type="PROSITE" id="PS50871"/>
    </source>
</evidence>
<dbReference type="Proteomes" id="UP000507470">
    <property type="component" value="Unassembled WGS sequence"/>
</dbReference>
<accession>A0A6J8F1U5</accession>
<dbReference type="Pfam" id="PF00386">
    <property type="entry name" value="C1q"/>
    <property type="match status" value="1"/>
</dbReference>
<dbReference type="SMART" id="SM00110">
    <property type="entry name" value="C1Q"/>
    <property type="match status" value="1"/>
</dbReference>
<dbReference type="PRINTS" id="PR00007">
    <property type="entry name" value="COMPLEMNTC1Q"/>
</dbReference>
<protein>
    <recommendedName>
        <fullName evidence="1">C1q domain-containing protein</fullName>
    </recommendedName>
</protein>
<organism evidence="2 3">
    <name type="scientific">Mytilus coruscus</name>
    <name type="common">Sea mussel</name>
    <dbReference type="NCBI Taxonomy" id="42192"/>
    <lineage>
        <taxon>Eukaryota</taxon>
        <taxon>Metazoa</taxon>
        <taxon>Spiralia</taxon>
        <taxon>Lophotrochozoa</taxon>
        <taxon>Mollusca</taxon>
        <taxon>Bivalvia</taxon>
        <taxon>Autobranchia</taxon>
        <taxon>Pteriomorphia</taxon>
        <taxon>Mytilida</taxon>
        <taxon>Mytiloidea</taxon>
        <taxon>Mytilidae</taxon>
        <taxon>Mytilinae</taxon>
        <taxon>Mytilus</taxon>
    </lineage>
</organism>
<dbReference type="InterPro" id="IPR001073">
    <property type="entry name" value="C1q_dom"/>
</dbReference>
<keyword evidence="3" id="KW-1185">Reference proteome</keyword>